<protein>
    <submittedName>
        <fullName evidence="2">Uncharacterized protein</fullName>
    </submittedName>
</protein>
<feature type="transmembrane region" description="Helical" evidence="1">
    <location>
        <begin position="7"/>
        <end position="26"/>
    </location>
</feature>
<dbReference type="VEuPathDB" id="MicrosporidiaDB:EDEG_02291"/>
<evidence type="ECO:0000313" key="3">
    <source>
        <dbReference type="Proteomes" id="UP000003163"/>
    </source>
</evidence>
<keyword evidence="3" id="KW-1185">Reference proteome</keyword>
<comment type="caution">
    <text evidence="2">The sequence shown here is derived from an EMBL/GenBank/DDBJ whole genome shotgun (WGS) entry which is preliminary data.</text>
</comment>
<dbReference type="Proteomes" id="UP000003163">
    <property type="component" value="Unassembled WGS sequence"/>
</dbReference>
<evidence type="ECO:0000256" key="1">
    <source>
        <dbReference type="SAM" id="Phobius"/>
    </source>
</evidence>
<dbReference type="HOGENOM" id="CLU_045709_0_0_1"/>
<keyword evidence="1" id="KW-1133">Transmembrane helix</keyword>
<accession>J9D6F1</accession>
<evidence type="ECO:0000313" key="2">
    <source>
        <dbReference type="EMBL" id="EJW03381.1"/>
    </source>
</evidence>
<dbReference type="EMBL" id="AFBI03000039">
    <property type="protein sequence ID" value="EJW03381.1"/>
    <property type="molecule type" value="Genomic_DNA"/>
</dbReference>
<reference evidence="3" key="2">
    <citation type="submission" date="2015-07" db="EMBL/GenBank/DDBJ databases">
        <title>Contrasting host-pathogen interactions and genome evolution in two generalist and specialist microsporidian pathogens of mosquitoes.</title>
        <authorList>
            <consortium name="The Broad Institute Genomics Platform"/>
            <consortium name="The Broad Institute Genome Sequencing Center for Infectious Disease"/>
            <person name="Cuomo C.A."/>
            <person name="Sanscrainte N.D."/>
            <person name="Goldberg J.M."/>
            <person name="Heiman D."/>
            <person name="Young S."/>
            <person name="Zeng Q."/>
            <person name="Becnel J.J."/>
            <person name="Birren B.W."/>
        </authorList>
    </citation>
    <scope>NUCLEOTIDE SEQUENCE [LARGE SCALE GENOMIC DNA]</scope>
    <source>
        <strain evidence="3">USNM 41457</strain>
    </source>
</reference>
<organism evidence="2 3">
    <name type="scientific">Edhazardia aedis (strain USNM 41457)</name>
    <name type="common">Microsporidian parasite</name>
    <dbReference type="NCBI Taxonomy" id="1003232"/>
    <lineage>
        <taxon>Eukaryota</taxon>
        <taxon>Fungi</taxon>
        <taxon>Fungi incertae sedis</taxon>
        <taxon>Microsporidia</taxon>
        <taxon>Edhazardia</taxon>
    </lineage>
</organism>
<name>J9D6F1_EDHAE</name>
<dbReference type="AlphaFoldDB" id="J9D6F1"/>
<keyword evidence="1" id="KW-0812">Transmembrane</keyword>
<proteinExistence type="predicted"/>
<sequence length="360" mass="42984">MKPYIFFCYLLFFAFTSSIFLAYYMGRIFHSIPQNCNQIINYISFQNISSKQMKNAIFDDDLAMFDTEGDEYFLVDNTYYNLKNPEAQDIRFLRYIKIMNAGSAYERSILKDQIAQFLRFKGFNRGTVFHKNPFSQKWYNLTSHTNPSSKLKCFPARIIIEKTFNAENVSDNYKLKLMRNEKFPGDLSCNRYGCFEFFIRSKIPLQVIENCFTSDYRKPFASELSDETFKLLYTNDFSSEKKSFFLRLFDESFVRQVIFSIKKQSKHEKENKKAYKGCKHLIENESEETSNVYNHNNSIKFTTNEIKSNIYYSYLQKIGKINWIGNPCYEEMKTKLFDQYLEDCYQETHLKKNMKKMKIL</sequence>
<keyword evidence="1" id="KW-0472">Membrane</keyword>
<reference evidence="2 3" key="1">
    <citation type="submission" date="2011-08" db="EMBL/GenBank/DDBJ databases">
        <authorList>
            <person name="Liu Z.J."/>
            <person name="Shi F.L."/>
            <person name="Lu J.Q."/>
            <person name="Li M."/>
            <person name="Wang Z.L."/>
        </authorList>
    </citation>
    <scope>NUCLEOTIDE SEQUENCE [LARGE SCALE GENOMIC DNA]</scope>
    <source>
        <strain evidence="2 3">USNM 41457</strain>
    </source>
</reference>
<gene>
    <name evidence="2" type="ORF">EDEG_02291</name>
</gene>
<dbReference type="InParanoid" id="J9D6F1"/>